<dbReference type="InterPro" id="IPR017946">
    <property type="entry name" value="PLC-like_Pdiesterase_TIM-brl"/>
</dbReference>
<dbReference type="PROSITE" id="PS51704">
    <property type="entry name" value="GP_PDE"/>
    <property type="match status" value="1"/>
</dbReference>
<evidence type="ECO:0000259" key="1">
    <source>
        <dbReference type="PROSITE" id="PS51704"/>
    </source>
</evidence>
<comment type="caution">
    <text evidence="2">The sequence shown here is derived from an EMBL/GenBank/DDBJ whole genome shotgun (WGS) entry which is preliminary data.</text>
</comment>
<organism evidence="2 3">
    <name type="scientific">Azoarcus indigens</name>
    <dbReference type="NCBI Taxonomy" id="29545"/>
    <lineage>
        <taxon>Bacteria</taxon>
        <taxon>Pseudomonadati</taxon>
        <taxon>Pseudomonadota</taxon>
        <taxon>Betaproteobacteria</taxon>
        <taxon>Rhodocyclales</taxon>
        <taxon>Zoogloeaceae</taxon>
        <taxon>Azoarcus</taxon>
    </lineage>
</organism>
<dbReference type="Pfam" id="PF03009">
    <property type="entry name" value="GDPD"/>
    <property type="match status" value="1"/>
</dbReference>
<dbReference type="PANTHER" id="PTHR46211">
    <property type="entry name" value="GLYCEROPHOSPHORYL DIESTER PHOSPHODIESTERASE"/>
    <property type="match status" value="1"/>
</dbReference>
<accession>A0A4R6ED97</accession>
<dbReference type="GO" id="GO:0006629">
    <property type="term" value="P:lipid metabolic process"/>
    <property type="evidence" value="ECO:0007669"/>
    <property type="project" value="InterPro"/>
</dbReference>
<evidence type="ECO:0000313" key="3">
    <source>
        <dbReference type="Proteomes" id="UP000295129"/>
    </source>
</evidence>
<protein>
    <submittedName>
        <fullName evidence="2">Glycerophosphoryl diester phosphodiesterase</fullName>
    </submittedName>
</protein>
<proteinExistence type="predicted"/>
<dbReference type="InterPro" id="IPR030395">
    <property type="entry name" value="GP_PDE_dom"/>
</dbReference>
<dbReference type="SUPFAM" id="SSF51695">
    <property type="entry name" value="PLC-like phosphodiesterases"/>
    <property type="match status" value="1"/>
</dbReference>
<keyword evidence="3" id="KW-1185">Reference proteome</keyword>
<dbReference type="EMBL" id="SNVV01000002">
    <property type="protein sequence ID" value="TDN56166.1"/>
    <property type="molecule type" value="Genomic_DNA"/>
</dbReference>
<feature type="domain" description="GP-PDE" evidence="1">
    <location>
        <begin position="4"/>
        <end position="276"/>
    </location>
</feature>
<gene>
    <name evidence="2" type="ORF">C7389_102101</name>
</gene>
<dbReference type="Proteomes" id="UP000295129">
    <property type="component" value="Unassembled WGS sequence"/>
</dbReference>
<dbReference type="AlphaFoldDB" id="A0A4R6ED97"/>
<sequence length="285" mass="31325">MRALQIWGHRGCRGLEAPPENSLRAFAAAIAQGADGIELDVFLTRDRQLVVFHDETLERLSDGRGAISAATRAELHTVRLKSAAGELTEQGIPTLAEVLDLVEAWRRDAADSARAAAFVVNIETKGRGIARHVAREVSRRVEAGWHYDNFLNSSFDLATLAEMRELLPALPIGALFEGPLGRPAAPWDLGLEELQRCLRESAALRPDTVNVTLPSLCLPGAVELIRASGARPVAWTAGERPPQSLPAEEAQALMRFLLERQIVLITDFPGEMRALERNYRFRAGR</sequence>
<name>A0A4R6ED97_9RHOO</name>
<evidence type="ECO:0000313" key="2">
    <source>
        <dbReference type="EMBL" id="TDN56166.1"/>
    </source>
</evidence>
<dbReference type="RefSeq" id="WP_162851651.1">
    <property type="nucleotide sequence ID" value="NZ_SNVV01000002.1"/>
</dbReference>
<dbReference type="PANTHER" id="PTHR46211:SF14">
    <property type="entry name" value="GLYCEROPHOSPHODIESTER PHOSPHODIESTERASE"/>
    <property type="match status" value="1"/>
</dbReference>
<reference evidence="2 3" key="1">
    <citation type="submission" date="2019-03" db="EMBL/GenBank/DDBJ databases">
        <title>Genomic Encyclopedia of Type Strains, Phase IV (KMG-IV): sequencing the most valuable type-strain genomes for metagenomic binning, comparative biology and taxonomic classification.</title>
        <authorList>
            <person name="Goeker M."/>
        </authorList>
    </citation>
    <scope>NUCLEOTIDE SEQUENCE [LARGE SCALE GENOMIC DNA]</scope>
    <source>
        <strain evidence="2 3">DSM 12121</strain>
    </source>
</reference>
<dbReference type="Gene3D" id="3.20.20.190">
    <property type="entry name" value="Phosphatidylinositol (PI) phosphodiesterase"/>
    <property type="match status" value="1"/>
</dbReference>
<dbReference type="GO" id="GO:0008081">
    <property type="term" value="F:phosphoric diester hydrolase activity"/>
    <property type="evidence" value="ECO:0007669"/>
    <property type="project" value="InterPro"/>
</dbReference>
<dbReference type="CDD" id="cd08566">
    <property type="entry name" value="GDPD_AtGDE_like"/>
    <property type="match status" value="1"/>
</dbReference>